<evidence type="ECO:0008006" key="6">
    <source>
        <dbReference type="Google" id="ProtNLM"/>
    </source>
</evidence>
<protein>
    <recommendedName>
        <fullName evidence="6">SCP domain-containing protein</fullName>
    </recommendedName>
</protein>
<feature type="domain" description="Peptidase S1" evidence="2">
    <location>
        <begin position="241"/>
        <end position="417"/>
    </location>
</feature>
<dbReference type="Gene3D" id="2.40.10.10">
    <property type="entry name" value="Trypsin-like serine proteases"/>
    <property type="match status" value="2"/>
</dbReference>
<dbReference type="GO" id="GO:0006508">
    <property type="term" value="P:proteolysis"/>
    <property type="evidence" value="ECO:0007669"/>
    <property type="project" value="InterPro"/>
</dbReference>
<dbReference type="EMBL" id="ASHR01000010">
    <property type="protein sequence ID" value="ERG65091.1"/>
    <property type="molecule type" value="Genomic_DNA"/>
</dbReference>
<dbReference type="RefSeq" id="WP_021009690.1">
    <property type="nucleotide sequence ID" value="NZ_ASHR01000010.1"/>
</dbReference>
<organism evidence="4 5">
    <name type="scientific">Agrococcus pavilionensis RW1</name>
    <dbReference type="NCBI Taxonomy" id="1330458"/>
    <lineage>
        <taxon>Bacteria</taxon>
        <taxon>Bacillati</taxon>
        <taxon>Actinomycetota</taxon>
        <taxon>Actinomycetes</taxon>
        <taxon>Micrococcales</taxon>
        <taxon>Microbacteriaceae</taxon>
        <taxon>Agrococcus</taxon>
    </lineage>
</organism>
<keyword evidence="5" id="KW-1185">Reference proteome</keyword>
<dbReference type="SUPFAM" id="SSF55797">
    <property type="entry name" value="PR-1-like"/>
    <property type="match status" value="1"/>
</dbReference>
<dbReference type="GO" id="GO:0004252">
    <property type="term" value="F:serine-type endopeptidase activity"/>
    <property type="evidence" value="ECO:0007669"/>
    <property type="project" value="InterPro"/>
</dbReference>
<evidence type="ECO:0000259" key="2">
    <source>
        <dbReference type="Pfam" id="PF00089"/>
    </source>
</evidence>
<gene>
    <name evidence="4" type="ORF">L332_11655</name>
</gene>
<feature type="chain" id="PRO_5004616141" description="SCP domain-containing protein" evidence="1">
    <location>
        <begin position="27"/>
        <end position="562"/>
    </location>
</feature>
<dbReference type="InterPro" id="IPR035940">
    <property type="entry name" value="CAP_sf"/>
</dbReference>
<dbReference type="InterPro" id="IPR009003">
    <property type="entry name" value="Peptidase_S1_PA"/>
</dbReference>
<dbReference type="PROSITE" id="PS00134">
    <property type="entry name" value="TRYPSIN_HIS"/>
    <property type="match status" value="1"/>
</dbReference>
<name>U1MT14_9MICO</name>
<sequence length="562" mass="57647">MSRRRSLLYAALATLGLSTVLVVAPAAPPAISSEQLAQTQEAHLAVIDEISMWDARSPHPRIGTVSGDPVAGTIEIGWAGPVPSEVRAIADDAATRGIDITFVAQEASEAELVELAHALAASMPADGAFAIGIGADSLSVEVPTPEAAEAAGTEPIALEGEVLEVIDETEQAAEQLGATVTVEETDTVPTTTAVTELAQGQPVDASAALFAGRSNDSAEVSGGMRVQTQFASGSWVGCTSGFTGFYGHQPVIVTAAHCSDFRDGRAVRNAAGTRIGTSDLVAELNDGARPYDLGTIALSYDTRTLPRIYTSETATVSITDTQLSFPPAGYQLCSSGQVTGWKCNMTTGAAYVACYGTECMNVQEVRASSGNAFCRGDSGGPVVSTPSSGGAIAVGVVSGLRGTNVTCSDRGLIAPMSQLMATIPGLQLHTVSGSVAGDAPIAILDRINAERRAAGVAPLSQDGCLSSMAQGWSATMAATSATGSAHNPNLNAQARGCAMLGWGENVGRTSGSAVAPNGIMDAWMASSAHRANLLSTSFTHVGIGVERGSNGYWYYVLDFGRR</sequence>
<dbReference type="Pfam" id="PF00089">
    <property type="entry name" value="Trypsin"/>
    <property type="match status" value="1"/>
</dbReference>
<dbReference type="InterPro" id="IPR001254">
    <property type="entry name" value="Trypsin_dom"/>
</dbReference>
<proteinExistence type="predicted"/>
<dbReference type="PANTHER" id="PTHR31157:SF1">
    <property type="entry name" value="SCP DOMAIN-CONTAINING PROTEIN"/>
    <property type="match status" value="1"/>
</dbReference>
<keyword evidence="1" id="KW-0732">Signal</keyword>
<dbReference type="InterPro" id="IPR018114">
    <property type="entry name" value="TRYPSIN_HIS"/>
</dbReference>
<dbReference type="SUPFAM" id="SSF50494">
    <property type="entry name" value="Trypsin-like serine proteases"/>
    <property type="match status" value="1"/>
</dbReference>
<dbReference type="AlphaFoldDB" id="U1MT14"/>
<comment type="caution">
    <text evidence="4">The sequence shown here is derived from an EMBL/GenBank/DDBJ whole genome shotgun (WGS) entry which is preliminary data.</text>
</comment>
<evidence type="ECO:0000313" key="4">
    <source>
        <dbReference type="EMBL" id="ERG65091.1"/>
    </source>
</evidence>
<dbReference type="PANTHER" id="PTHR31157">
    <property type="entry name" value="SCP DOMAIN-CONTAINING PROTEIN"/>
    <property type="match status" value="1"/>
</dbReference>
<evidence type="ECO:0000256" key="1">
    <source>
        <dbReference type="SAM" id="SignalP"/>
    </source>
</evidence>
<dbReference type="Gene3D" id="3.40.33.10">
    <property type="entry name" value="CAP"/>
    <property type="match status" value="1"/>
</dbReference>
<dbReference type="CDD" id="cd05379">
    <property type="entry name" value="CAP_bacterial"/>
    <property type="match status" value="1"/>
</dbReference>
<dbReference type="Pfam" id="PF00188">
    <property type="entry name" value="CAP"/>
    <property type="match status" value="1"/>
</dbReference>
<dbReference type="OrthoDB" id="5097060at2"/>
<evidence type="ECO:0000259" key="3">
    <source>
        <dbReference type="Pfam" id="PF00188"/>
    </source>
</evidence>
<dbReference type="InterPro" id="IPR014044">
    <property type="entry name" value="CAP_dom"/>
</dbReference>
<reference evidence="4 5" key="1">
    <citation type="journal article" date="2013" name="Genome Announc.">
        <title>First draft genome sequence from a member of the genus agrococcus, isolated from modern microbialites.</title>
        <authorList>
            <person name="White R.A.III."/>
            <person name="Grassa C.J."/>
            <person name="Suttle C.A."/>
        </authorList>
    </citation>
    <scope>NUCLEOTIDE SEQUENCE [LARGE SCALE GENOMIC DNA]</scope>
    <source>
        <strain evidence="4 5">RW1</strain>
    </source>
</reference>
<feature type="domain" description="SCP" evidence="3">
    <location>
        <begin position="444"/>
        <end position="559"/>
    </location>
</feature>
<dbReference type="Proteomes" id="UP000016462">
    <property type="component" value="Unassembled WGS sequence"/>
</dbReference>
<dbReference type="InterPro" id="IPR043504">
    <property type="entry name" value="Peptidase_S1_PA_chymotrypsin"/>
</dbReference>
<evidence type="ECO:0000313" key="5">
    <source>
        <dbReference type="Proteomes" id="UP000016462"/>
    </source>
</evidence>
<feature type="signal peptide" evidence="1">
    <location>
        <begin position="1"/>
        <end position="26"/>
    </location>
</feature>
<accession>U1MT14</accession>